<accession>A0A2H3DDA3</accession>
<dbReference type="OrthoDB" id="5418601at2759"/>
<proteinExistence type="predicted"/>
<dbReference type="STRING" id="47427.A0A2H3DDA3"/>
<dbReference type="EMBL" id="KZ293659">
    <property type="protein sequence ID" value="PBK92090.1"/>
    <property type="molecule type" value="Genomic_DNA"/>
</dbReference>
<protein>
    <recommendedName>
        <fullName evidence="3">Heterokaryon incompatibility domain-containing protein</fullName>
    </recommendedName>
</protein>
<keyword evidence="2" id="KW-1185">Reference proteome</keyword>
<dbReference type="OMA" id="EISHAWM"/>
<dbReference type="InParanoid" id="A0A2H3DDA3"/>
<organism evidence="1 2">
    <name type="scientific">Armillaria gallica</name>
    <name type="common">Bulbous honey fungus</name>
    <name type="synonym">Armillaria bulbosa</name>
    <dbReference type="NCBI Taxonomy" id="47427"/>
    <lineage>
        <taxon>Eukaryota</taxon>
        <taxon>Fungi</taxon>
        <taxon>Dikarya</taxon>
        <taxon>Basidiomycota</taxon>
        <taxon>Agaricomycotina</taxon>
        <taxon>Agaricomycetes</taxon>
        <taxon>Agaricomycetidae</taxon>
        <taxon>Agaricales</taxon>
        <taxon>Marasmiineae</taxon>
        <taxon>Physalacriaceae</taxon>
        <taxon>Armillaria</taxon>
    </lineage>
</organism>
<evidence type="ECO:0000313" key="1">
    <source>
        <dbReference type="EMBL" id="PBK92090.1"/>
    </source>
</evidence>
<reference evidence="2" key="1">
    <citation type="journal article" date="2017" name="Nat. Ecol. Evol.">
        <title>Genome expansion and lineage-specific genetic innovations in the forest pathogenic fungi Armillaria.</title>
        <authorList>
            <person name="Sipos G."/>
            <person name="Prasanna A.N."/>
            <person name="Walter M.C."/>
            <person name="O'Connor E."/>
            <person name="Balint B."/>
            <person name="Krizsan K."/>
            <person name="Kiss B."/>
            <person name="Hess J."/>
            <person name="Varga T."/>
            <person name="Slot J."/>
            <person name="Riley R."/>
            <person name="Boka B."/>
            <person name="Rigling D."/>
            <person name="Barry K."/>
            <person name="Lee J."/>
            <person name="Mihaltcheva S."/>
            <person name="LaButti K."/>
            <person name="Lipzen A."/>
            <person name="Waldron R."/>
            <person name="Moloney N.M."/>
            <person name="Sperisen C."/>
            <person name="Kredics L."/>
            <person name="Vagvoelgyi C."/>
            <person name="Patrignani A."/>
            <person name="Fitzpatrick D."/>
            <person name="Nagy I."/>
            <person name="Doyle S."/>
            <person name="Anderson J.B."/>
            <person name="Grigoriev I.V."/>
            <person name="Gueldener U."/>
            <person name="Muensterkoetter M."/>
            <person name="Nagy L.G."/>
        </authorList>
    </citation>
    <scope>NUCLEOTIDE SEQUENCE [LARGE SCALE GENOMIC DNA]</scope>
    <source>
        <strain evidence="2">Ar21-2</strain>
    </source>
</reference>
<gene>
    <name evidence="1" type="ORF">ARMGADRAFT_177308</name>
</gene>
<sequence>MQRSYTGRTPIIPSSLADTPCATLGIPGLLDLFNTTLGTSRTLDTTSLSSVLEKNNYDFGTAYGRLRAVWSADNDVTIQDELRRREADDRKMRQEALVGNRIAQPYLQPRRVWDLYANRVVPWWISDAFIPRCYRECVTGMSIVITTSNVREISHAWMDARDRVDVQTAINGYEWPVPIPKDTSLDLIRIEMLNMRVEYAWLDVLCLRQKGGRRDELREKEWKLDVPTIGAVYEVNRVVVYLSGLGRQH</sequence>
<dbReference type="AlphaFoldDB" id="A0A2H3DDA3"/>
<name>A0A2H3DDA3_ARMGA</name>
<dbReference type="Proteomes" id="UP000217790">
    <property type="component" value="Unassembled WGS sequence"/>
</dbReference>
<evidence type="ECO:0000313" key="2">
    <source>
        <dbReference type="Proteomes" id="UP000217790"/>
    </source>
</evidence>
<evidence type="ECO:0008006" key="3">
    <source>
        <dbReference type="Google" id="ProtNLM"/>
    </source>
</evidence>